<evidence type="ECO:0000256" key="1">
    <source>
        <dbReference type="ARBA" id="ARBA00022898"/>
    </source>
</evidence>
<dbReference type="Pfam" id="PF01041">
    <property type="entry name" value="DegT_DnrJ_EryC1"/>
    <property type="match status" value="1"/>
</dbReference>
<dbReference type="InterPro" id="IPR000653">
    <property type="entry name" value="DegT/StrS_aminotransferase"/>
</dbReference>
<evidence type="ECO:0000256" key="3">
    <source>
        <dbReference type="PIRSR" id="PIRSR000390-1"/>
    </source>
</evidence>
<feature type="modified residue" description="N6-(pyridoxal phosphate)lysine" evidence="4">
    <location>
        <position position="190"/>
    </location>
</feature>
<keyword evidence="7" id="KW-1185">Reference proteome</keyword>
<dbReference type="AlphaFoldDB" id="A0A090BUF9"/>
<dbReference type="GO" id="GO:0000271">
    <property type="term" value="P:polysaccharide biosynthetic process"/>
    <property type="evidence" value="ECO:0007669"/>
    <property type="project" value="TreeGrafter"/>
</dbReference>
<organism evidence="6 7">
    <name type="scientific">Thioploca ingrica</name>
    <dbReference type="NCBI Taxonomy" id="40754"/>
    <lineage>
        <taxon>Bacteria</taxon>
        <taxon>Pseudomonadati</taxon>
        <taxon>Pseudomonadota</taxon>
        <taxon>Gammaproteobacteria</taxon>
        <taxon>Thiotrichales</taxon>
        <taxon>Thiotrichaceae</taxon>
        <taxon>Thioploca</taxon>
    </lineage>
</organism>
<dbReference type="KEGG" id="tig:THII_0739"/>
<evidence type="ECO:0000256" key="2">
    <source>
        <dbReference type="ARBA" id="ARBA00037999"/>
    </source>
</evidence>
<dbReference type="GO" id="GO:0008483">
    <property type="term" value="F:transaminase activity"/>
    <property type="evidence" value="ECO:0007669"/>
    <property type="project" value="UniProtKB-KW"/>
</dbReference>
<evidence type="ECO:0000256" key="4">
    <source>
        <dbReference type="PIRSR" id="PIRSR000390-2"/>
    </source>
</evidence>
<dbReference type="OrthoDB" id="9804264at2"/>
<protein>
    <submittedName>
        <fullName evidence="6">DegT/DnrJ/EryC1/StrS aminotransferase</fullName>
    </submittedName>
</protein>
<sequence length="387" mass="42762">MVPTTQLFEDHIPLLIPWLGEEEINAVAKVIRSGWISQGPKVIEFENAMAQYVGTKYAVATNACTSALHLALRLSGVGQGDKVICPSFTCMATANAIHHTGALPVFAEINPRTYNLDPEAVAEVITSQTKAILVVHQIGLPADIDSFKVLAKKHDLILIEDSATSLGATYKGQRVGSLGAPTGFSFHPRKMITTGEGGMITTDDAKLAEQARILRATGASISDLARHQAKGVLIQEYADVGYNYRMTDIQAAIGLVQLSKLETMLEQRATQAQRYDVILAQIDEIEVPYVPPYATHAYSSYLIRLKPNCSIKRNELLQSMAEKGISCRIGIQPLHWEPFYRNLYGEMHLPITEDIAQTTMFLPIYPGLSEEKQNQIIYILKKLLKRN</sequence>
<dbReference type="Gene3D" id="3.40.640.10">
    <property type="entry name" value="Type I PLP-dependent aspartate aminotransferase-like (Major domain)"/>
    <property type="match status" value="1"/>
</dbReference>
<proteinExistence type="inferred from homology"/>
<gene>
    <name evidence="6" type="ORF">THII_0739</name>
</gene>
<comment type="similarity">
    <text evidence="2 5">Belongs to the DegT/DnrJ/EryC1 family.</text>
</comment>
<dbReference type="SUPFAM" id="SSF53383">
    <property type="entry name" value="PLP-dependent transferases"/>
    <property type="match status" value="1"/>
</dbReference>
<accession>A0A090BUF9</accession>
<dbReference type="InterPro" id="IPR015424">
    <property type="entry name" value="PyrdxlP-dep_Trfase"/>
</dbReference>
<dbReference type="InterPro" id="IPR015421">
    <property type="entry name" value="PyrdxlP-dep_Trfase_major"/>
</dbReference>
<dbReference type="GO" id="GO:0030170">
    <property type="term" value="F:pyridoxal phosphate binding"/>
    <property type="evidence" value="ECO:0007669"/>
    <property type="project" value="TreeGrafter"/>
</dbReference>
<dbReference type="Gene3D" id="3.90.1150.10">
    <property type="entry name" value="Aspartate Aminotransferase, domain 1"/>
    <property type="match status" value="1"/>
</dbReference>
<dbReference type="STRING" id="40754.THII_0739"/>
<evidence type="ECO:0000313" key="7">
    <source>
        <dbReference type="Proteomes" id="UP000031623"/>
    </source>
</evidence>
<name>A0A090BUF9_9GAMM</name>
<dbReference type="PANTHER" id="PTHR30244">
    <property type="entry name" value="TRANSAMINASE"/>
    <property type="match status" value="1"/>
</dbReference>
<dbReference type="InterPro" id="IPR015422">
    <property type="entry name" value="PyrdxlP-dep_Trfase_small"/>
</dbReference>
<keyword evidence="6" id="KW-0032">Aminotransferase</keyword>
<dbReference type="CDD" id="cd00616">
    <property type="entry name" value="AHBA_syn"/>
    <property type="match status" value="1"/>
</dbReference>
<dbReference type="Proteomes" id="UP000031623">
    <property type="component" value="Chromosome"/>
</dbReference>
<reference evidence="6 7" key="1">
    <citation type="journal article" date="2014" name="ISME J.">
        <title>Ecophysiology of Thioploca ingrica as revealed by the complete genome sequence supplemented with proteomic evidence.</title>
        <authorList>
            <person name="Kojima H."/>
            <person name="Ogura Y."/>
            <person name="Yamamoto N."/>
            <person name="Togashi T."/>
            <person name="Mori H."/>
            <person name="Watanabe T."/>
            <person name="Nemoto F."/>
            <person name="Kurokawa K."/>
            <person name="Hayashi T."/>
            <person name="Fukui M."/>
        </authorList>
    </citation>
    <scope>NUCLEOTIDE SEQUENCE [LARGE SCALE GENOMIC DNA]</scope>
</reference>
<evidence type="ECO:0000313" key="6">
    <source>
        <dbReference type="EMBL" id="BAP55036.1"/>
    </source>
</evidence>
<evidence type="ECO:0000256" key="5">
    <source>
        <dbReference type="RuleBase" id="RU004508"/>
    </source>
</evidence>
<dbReference type="HOGENOM" id="CLU_033332_7_2_6"/>
<keyword evidence="1 4" id="KW-0663">Pyridoxal phosphate</keyword>
<dbReference type="PANTHER" id="PTHR30244:SF34">
    <property type="entry name" value="DTDP-4-AMINO-4,6-DIDEOXYGALACTOSE TRANSAMINASE"/>
    <property type="match status" value="1"/>
</dbReference>
<feature type="active site" description="Proton acceptor" evidence="3">
    <location>
        <position position="190"/>
    </location>
</feature>
<dbReference type="EMBL" id="AP014633">
    <property type="protein sequence ID" value="BAP55036.1"/>
    <property type="molecule type" value="Genomic_DNA"/>
</dbReference>
<dbReference type="PIRSF" id="PIRSF000390">
    <property type="entry name" value="PLP_StrS"/>
    <property type="match status" value="1"/>
</dbReference>
<keyword evidence="6" id="KW-0808">Transferase</keyword>